<reference evidence="2" key="1">
    <citation type="submission" date="2017-02" db="EMBL/GenBank/DDBJ databases">
        <authorList>
            <person name="Lucas-Elio P."/>
            <person name="Silas S."/>
            <person name="Fire A.Z."/>
            <person name="Sanchez-Amat A."/>
        </authorList>
    </citation>
    <scope>NUCLEOTIDE SEQUENCE [LARGE SCALE GENOMIC DNA]</scope>
</reference>
<proteinExistence type="predicted"/>
<organism evidence="1 2">
    <name type="scientific">Marinomonas phage CPP1m</name>
    <dbReference type="NCBI Taxonomy" id="1965370"/>
    <lineage>
        <taxon>Viruses</taxon>
        <taxon>Duplodnaviria</taxon>
        <taxon>Heunggongvirae</taxon>
        <taxon>Uroviricota</taxon>
        <taxon>Caudoviricetes</taxon>
        <taxon>Autographivirales</taxon>
        <taxon>Autosignataviridae</taxon>
        <taxon>Colwellvirinae</taxon>
        <taxon>Murciavirus</taxon>
        <taxon>Murciavirus CPP1m</taxon>
    </lineage>
</organism>
<evidence type="ECO:0000313" key="1">
    <source>
        <dbReference type="EMBL" id="ARB11231.1"/>
    </source>
</evidence>
<accession>A0A1W5S614</accession>
<dbReference type="GeneID" id="54980155"/>
<dbReference type="EMBL" id="KY626176">
    <property type="protein sequence ID" value="ARB11231.1"/>
    <property type="molecule type" value="Genomic_DNA"/>
</dbReference>
<name>A0A1W5S614_9CAUD</name>
<evidence type="ECO:0000313" key="2">
    <source>
        <dbReference type="Proteomes" id="UP000224896"/>
    </source>
</evidence>
<sequence length="82" mass="10045">MDYNELLMSYFKTLVVESRTTPSTYTVWPERERIRERKMRFMRHLKRCNPDIYYHFLYGEFGAPLTNIQKDELNTISRNFKG</sequence>
<dbReference type="RefSeq" id="YP_009790001.1">
    <property type="nucleotide sequence ID" value="NC_047821.1"/>
</dbReference>
<dbReference type="Proteomes" id="UP000224896">
    <property type="component" value="Segment"/>
</dbReference>
<protein>
    <submittedName>
        <fullName evidence="1">Uncharacterized protein</fullName>
    </submittedName>
</protein>
<keyword evidence="2" id="KW-1185">Reference proteome</keyword>
<dbReference type="KEGG" id="vg:54980155"/>